<evidence type="ECO:0000313" key="6">
    <source>
        <dbReference type="EMBL" id="NJC33393.1"/>
    </source>
</evidence>
<comment type="subcellular location">
    <subcellularLocation>
        <location evidence="1">Cell membrane</location>
    </subcellularLocation>
</comment>
<gene>
    <name evidence="6" type="ORF">GGR88_000867</name>
</gene>
<organism evidence="6 7">
    <name type="scientific">Sphingomonas jejuensis</name>
    <dbReference type="NCBI Taxonomy" id="904715"/>
    <lineage>
        <taxon>Bacteria</taxon>
        <taxon>Pseudomonadati</taxon>
        <taxon>Pseudomonadota</taxon>
        <taxon>Alphaproteobacteria</taxon>
        <taxon>Sphingomonadales</taxon>
        <taxon>Sphingomonadaceae</taxon>
        <taxon>Sphingomonas</taxon>
    </lineage>
</organism>
<sequence length="341" mass="35328">MLTRFVTAALLSSAIAAPGAAALDLTTYAATRNQTIAFDEASGITYNYDRGTLVLVDDEGDDIAEYSLTGERLTSDVIRNRDVVTNGYRDVEGISYIGNGQYVLAEERTQEIVRIGVQADNGTRGGLPSTLYTDKPLAQRYLIDGGANVGNNGLEGVNIDPLTGGYFGVRQGGGSAGAPAVYFSQVNFTASTTGGIVTGTTTQPFVPSFLAAGTTLADIVPLSQATSLSGTDAFNNLLILSGDGNRLFEVTRTGALVSSFDLATLGEAGVFEGVTVDRQGNIYLVSDRGSVAATANRTAGFVVLGRSVAAVPEPATWAMMIAGFGLVGGSVRRRRPAGIAA</sequence>
<feature type="chain" id="PRO_5046875739" evidence="4">
    <location>
        <begin position="23"/>
        <end position="341"/>
    </location>
</feature>
<protein>
    <submittedName>
        <fullName evidence="6">Uncharacterized protein YjiK</fullName>
    </submittedName>
</protein>
<proteinExistence type="predicted"/>
<accession>A0ABX0XJ74</accession>
<keyword evidence="2" id="KW-1003">Cell membrane</keyword>
<evidence type="ECO:0000256" key="4">
    <source>
        <dbReference type="SAM" id="SignalP"/>
    </source>
</evidence>
<dbReference type="Proteomes" id="UP000734218">
    <property type="component" value="Unassembled WGS sequence"/>
</dbReference>
<feature type="signal peptide" evidence="4">
    <location>
        <begin position="1"/>
        <end position="22"/>
    </location>
</feature>
<keyword evidence="7" id="KW-1185">Reference proteome</keyword>
<dbReference type="InterPro" id="IPR009722">
    <property type="entry name" value="YjiK/CarP"/>
</dbReference>
<evidence type="ECO:0000313" key="7">
    <source>
        <dbReference type="Proteomes" id="UP000734218"/>
    </source>
</evidence>
<feature type="domain" description="Ice-binding protein C-terminal" evidence="5">
    <location>
        <begin position="310"/>
        <end position="334"/>
    </location>
</feature>
<dbReference type="NCBIfam" id="TIGR02595">
    <property type="entry name" value="PEP_CTERM"/>
    <property type="match status" value="1"/>
</dbReference>
<dbReference type="InterPro" id="IPR013424">
    <property type="entry name" value="Ice-binding_C"/>
</dbReference>
<dbReference type="SUPFAM" id="SSF63829">
    <property type="entry name" value="Calcium-dependent phosphotriesterase"/>
    <property type="match status" value="1"/>
</dbReference>
<dbReference type="EMBL" id="JAATJE010000001">
    <property type="protein sequence ID" value="NJC33393.1"/>
    <property type="molecule type" value="Genomic_DNA"/>
</dbReference>
<evidence type="ECO:0000259" key="5">
    <source>
        <dbReference type="Pfam" id="PF07589"/>
    </source>
</evidence>
<evidence type="ECO:0000256" key="2">
    <source>
        <dbReference type="ARBA" id="ARBA00022475"/>
    </source>
</evidence>
<keyword evidence="3" id="KW-0472">Membrane</keyword>
<evidence type="ECO:0000256" key="1">
    <source>
        <dbReference type="ARBA" id="ARBA00004236"/>
    </source>
</evidence>
<dbReference type="Pfam" id="PF07589">
    <property type="entry name" value="PEP-CTERM"/>
    <property type="match status" value="1"/>
</dbReference>
<dbReference type="Pfam" id="PF06977">
    <property type="entry name" value="SdiA-regulated"/>
    <property type="match status" value="2"/>
</dbReference>
<reference evidence="6 7" key="1">
    <citation type="submission" date="2020-03" db="EMBL/GenBank/DDBJ databases">
        <title>Genomic Encyclopedia of Type Strains, Phase IV (KMG-IV): sequencing the most valuable type-strain genomes for metagenomic binning, comparative biology and taxonomic classification.</title>
        <authorList>
            <person name="Goeker M."/>
        </authorList>
    </citation>
    <scope>NUCLEOTIDE SEQUENCE [LARGE SCALE GENOMIC DNA]</scope>
    <source>
        <strain evidence="6 7">DSM 27651</strain>
    </source>
</reference>
<dbReference type="NCBIfam" id="NF035944">
    <property type="entry name" value="PEPxxWA-CTERM"/>
    <property type="match status" value="1"/>
</dbReference>
<evidence type="ECO:0000256" key="3">
    <source>
        <dbReference type="ARBA" id="ARBA00023136"/>
    </source>
</evidence>
<keyword evidence="4" id="KW-0732">Signal</keyword>
<comment type="caution">
    <text evidence="6">The sequence shown here is derived from an EMBL/GenBank/DDBJ whole genome shotgun (WGS) entry which is preliminary data.</text>
</comment>
<name>A0ABX0XJ74_9SPHN</name>